<dbReference type="InterPro" id="IPR009100">
    <property type="entry name" value="AcylCoA_DH/oxidase_NM_dom_sf"/>
</dbReference>
<dbReference type="Gene3D" id="1.20.140.10">
    <property type="entry name" value="Butyryl-CoA Dehydrogenase, subunit A, domain 3"/>
    <property type="match status" value="1"/>
</dbReference>
<dbReference type="Proteomes" id="UP001147746">
    <property type="component" value="Unassembled WGS sequence"/>
</dbReference>
<proteinExistence type="predicted"/>
<evidence type="ECO:0000313" key="2">
    <source>
        <dbReference type="Proteomes" id="UP001147746"/>
    </source>
</evidence>
<dbReference type="InterPro" id="IPR012258">
    <property type="entry name" value="Acyl-CoA_oxidase"/>
</dbReference>
<dbReference type="GO" id="GO:0055088">
    <property type="term" value="P:lipid homeostasis"/>
    <property type="evidence" value="ECO:0007669"/>
    <property type="project" value="TreeGrafter"/>
</dbReference>
<dbReference type="GO" id="GO:0005504">
    <property type="term" value="F:fatty acid binding"/>
    <property type="evidence" value="ECO:0007669"/>
    <property type="project" value="TreeGrafter"/>
</dbReference>
<evidence type="ECO:0000313" key="1">
    <source>
        <dbReference type="EMBL" id="KAJ5315397.1"/>
    </source>
</evidence>
<keyword evidence="2" id="KW-1185">Reference proteome</keyword>
<comment type="caution">
    <text evidence="1">The sequence shown here is derived from an EMBL/GenBank/DDBJ whole genome shotgun (WGS) entry which is preliminary data.</text>
</comment>
<gene>
    <name evidence="1" type="ORF">N7476_005704</name>
</gene>
<dbReference type="Gene3D" id="2.40.110.10">
    <property type="entry name" value="Butyryl-CoA Dehydrogenase, subunit A, domain 2"/>
    <property type="match status" value="1"/>
</dbReference>
<name>A0A9W9PZ35_9EURO</name>
<dbReference type="GO" id="GO:0005777">
    <property type="term" value="C:peroxisome"/>
    <property type="evidence" value="ECO:0007669"/>
    <property type="project" value="InterPro"/>
</dbReference>
<dbReference type="AlphaFoldDB" id="A0A9W9PZ35"/>
<accession>A0A9W9PZ35</accession>
<dbReference type="PANTHER" id="PTHR10909">
    <property type="entry name" value="ELECTRON TRANSPORT OXIDOREDUCTASE"/>
    <property type="match status" value="1"/>
</dbReference>
<sequence>MDLTPADNTFQKLLQQLQQSNVDLDNLARSDLFKPAPRSFSLERSTRLINITISLRNYIWVLNLTGLTLKDILYLTPKFWKLHREPIVALDGAAFTLLSIQTNLFVGTLGSFALKRPELQSIIQSALDFDISAQFMLTEVGHGLDARNLQTTATILPNGDIDLHTPSPNDAKVMPPTTPRCSLPVVAIVMARLVSEGQDFGIRPILVQLGNGKEMCKGVVSKAGAHPVDHAVTHFSHVHLPRSALLGSMEKQDKRDHFLSLIHRVAVGTLFLSACVIPSLKLVTFNAAAFSQNRVVSNADGSPVAVIEFRTQHLPILHSVAQYSVLDAFLVSAAIMFRDHTLDPRVRHGIATAFKAAALGHFSKSVLAMNERCGWQGQFEHNQLEMRGVSTAEGDIRVLAIHQNIDKKFLGLVSELLIDRYQMPPPKYPNSPIARHEASVFAEARRTLQLQAKGAHRSQQFNRNILPLALPLVEAVGHRMAYEAAMDANIDPRLLALYESGVFKEDSAWYVEIGGLSREIQREMEAQAADDLLPDLKDLLLASGVEPYSNAPMASKAAWDTFISRLEMFSGDAPSDLLSKL</sequence>
<dbReference type="InterPro" id="IPR036250">
    <property type="entry name" value="AcylCo_DH-like_C"/>
</dbReference>
<dbReference type="PANTHER" id="PTHR10909:SF382">
    <property type="entry name" value="ACYL-COENZYME A OXIDASE"/>
    <property type="match status" value="1"/>
</dbReference>
<reference evidence="1" key="2">
    <citation type="journal article" date="2023" name="IMA Fungus">
        <title>Comparative genomic study of the Penicillium genus elucidates a diverse pangenome and 15 lateral gene transfer events.</title>
        <authorList>
            <person name="Petersen C."/>
            <person name="Sorensen T."/>
            <person name="Nielsen M.R."/>
            <person name="Sondergaard T.E."/>
            <person name="Sorensen J.L."/>
            <person name="Fitzpatrick D.A."/>
            <person name="Frisvad J.C."/>
            <person name="Nielsen K.L."/>
        </authorList>
    </citation>
    <scope>NUCLEOTIDE SEQUENCE</scope>
    <source>
        <strain evidence="1">IBT 21472</strain>
    </source>
</reference>
<dbReference type="EMBL" id="JAPZBO010000005">
    <property type="protein sequence ID" value="KAJ5315397.1"/>
    <property type="molecule type" value="Genomic_DNA"/>
</dbReference>
<dbReference type="GO" id="GO:0003997">
    <property type="term" value="F:acyl-CoA oxidase activity"/>
    <property type="evidence" value="ECO:0007669"/>
    <property type="project" value="InterPro"/>
</dbReference>
<dbReference type="SUPFAM" id="SSF47203">
    <property type="entry name" value="Acyl-CoA dehydrogenase C-terminal domain-like"/>
    <property type="match status" value="1"/>
</dbReference>
<reference evidence="1" key="1">
    <citation type="submission" date="2022-12" db="EMBL/GenBank/DDBJ databases">
        <authorList>
            <person name="Petersen C."/>
        </authorList>
    </citation>
    <scope>NUCLEOTIDE SEQUENCE</scope>
    <source>
        <strain evidence="1">IBT 21472</strain>
    </source>
</reference>
<dbReference type="GO" id="GO:0033540">
    <property type="term" value="P:fatty acid beta-oxidation using acyl-CoA oxidase"/>
    <property type="evidence" value="ECO:0007669"/>
    <property type="project" value="TreeGrafter"/>
</dbReference>
<organism evidence="1 2">
    <name type="scientific">Penicillium atrosanguineum</name>
    <dbReference type="NCBI Taxonomy" id="1132637"/>
    <lineage>
        <taxon>Eukaryota</taxon>
        <taxon>Fungi</taxon>
        <taxon>Dikarya</taxon>
        <taxon>Ascomycota</taxon>
        <taxon>Pezizomycotina</taxon>
        <taxon>Eurotiomycetes</taxon>
        <taxon>Eurotiomycetidae</taxon>
        <taxon>Eurotiales</taxon>
        <taxon>Aspergillaceae</taxon>
        <taxon>Penicillium</taxon>
    </lineage>
</organism>
<protein>
    <submittedName>
        <fullName evidence="1">Acyl-CoA dehydrogenase/oxidase</fullName>
    </submittedName>
</protein>
<dbReference type="InterPro" id="IPR046373">
    <property type="entry name" value="Acyl-CoA_Oxase/DH_mid-dom_sf"/>
</dbReference>
<dbReference type="SUPFAM" id="SSF56645">
    <property type="entry name" value="Acyl-CoA dehydrogenase NM domain-like"/>
    <property type="match status" value="1"/>
</dbReference>
<dbReference type="GO" id="GO:0071949">
    <property type="term" value="F:FAD binding"/>
    <property type="evidence" value="ECO:0007669"/>
    <property type="project" value="InterPro"/>
</dbReference>